<dbReference type="SUPFAM" id="SSF88697">
    <property type="entry name" value="PUA domain-like"/>
    <property type="match status" value="1"/>
</dbReference>
<reference evidence="1 2" key="1">
    <citation type="submission" date="2021-02" db="EMBL/GenBank/DDBJ databases">
        <authorList>
            <person name="Ra J.-S."/>
        </authorList>
    </citation>
    <scope>NUCLEOTIDE SEQUENCE [LARGE SCALE GENOMIC DNA]</scope>
    <source>
        <strain evidence="1 2">MMS20-R1-14</strain>
    </source>
</reference>
<organism evidence="1 2">
    <name type="scientific">Micromonospora humida</name>
    <dbReference type="NCBI Taxonomy" id="2809018"/>
    <lineage>
        <taxon>Bacteria</taxon>
        <taxon>Bacillati</taxon>
        <taxon>Actinomycetota</taxon>
        <taxon>Actinomycetes</taxon>
        <taxon>Micromonosporales</taxon>
        <taxon>Micromonosporaceae</taxon>
        <taxon>Micromonospora</taxon>
    </lineage>
</organism>
<proteinExistence type="predicted"/>
<accession>A0ABS2IXS5</accession>
<evidence type="ECO:0000313" key="1">
    <source>
        <dbReference type="EMBL" id="MBM7079132.1"/>
    </source>
</evidence>
<comment type="caution">
    <text evidence="1">The sequence shown here is derived from an EMBL/GenBank/DDBJ whole genome shotgun (WGS) entry which is preliminary data.</text>
</comment>
<evidence type="ECO:0008006" key="3">
    <source>
        <dbReference type="Google" id="ProtNLM"/>
    </source>
</evidence>
<dbReference type="InterPro" id="IPR015947">
    <property type="entry name" value="PUA-like_sf"/>
</dbReference>
<sequence>MSLHPQYAKRILLGSKKVEFRKRRLADDVEIVLIYATAPVQRVVGMFSIKSTIEGTPEEVWQRAGEVGGIAHADYEAYYRASAKAVALVVKNPKAFVRPLTLRDISPALVPPQSFNYLPIETLNCFPSTYSLGKPREKYRQLDLLACLPWNDDEAPAQPERTAA</sequence>
<keyword evidence="2" id="KW-1185">Reference proteome</keyword>
<gene>
    <name evidence="1" type="ORF">JQX11_22675</name>
</gene>
<protein>
    <recommendedName>
        <fullName evidence="3">ASCH domain-containing protein</fullName>
    </recommendedName>
</protein>
<evidence type="ECO:0000313" key="2">
    <source>
        <dbReference type="Proteomes" id="UP001518872"/>
    </source>
</evidence>
<dbReference type="RefSeq" id="WP_204927000.1">
    <property type="nucleotide sequence ID" value="NZ_JAFEUC010000012.1"/>
</dbReference>
<dbReference type="Gene3D" id="2.30.130.30">
    <property type="entry name" value="Hypothetical protein"/>
    <property type="match status" value="1"/>
</dbReference>
<dbReference type="EMBL" id="JAFEUC010000012">
    <property type="protein sequence ID" value="MBM7079132.1"/>
    <property type="molecule type" value="Genomic_DNA"/>
</dbReference>
<dbReference type="Proteomes" id="UP001518872">
    <property type="component" value="Unassembled WGS sequence"/>
</dbReference>
<name>A0ABS2IXS5_9ACTN</name>